<reference evidence="1 2" key="1">
    <citation type="submission" date="2015-01" db="EMBL/GenBank/DDBJ databases">
        <title>Evolution of Trichinella species and genotypes.</title>
        <authorList>
            <person name="Korhonen P.K."/>
            <person name="Edoardo P."/>
            <person name="Giuseppe L.R."/>
            <person name="Gasser R.B."/>
        </authorList>
    </citation>
    <scope>NUCLEOTIDE SEQUENCE [LARGE SCALE GENOMIC DNA]</scope>
    <source>
        <strain evidence="1">ISS2496</strain>
    </source>
</reference>
<organism evidence="1 2">
    <name type="scientific">Trichinella patagoniensis</name>
    <dbReference type="NCBI Taxonomy" id="990121"/>
    <lineage>
        <taxon>Eukaryota</taxon>
        <taxon>Metazoa</taxon>
        <taxon>Ecdysozoa</taxon>
        <taxon>Nematoda</taxon>
        <taxon>Enoplea</taxon>
        <taxon>Dorylaimia</taxon>
        <taxon>Trichinellida</taxon>
        <taxon>Trichinellidae</taxon>
        <taxon>Trichinella</taxon>
    </lineage>
</organism>
<gene>
    <name evidence="1" type="ORF">T12_15976</name>
</gene>
<proteinExistence type="predicted"/>
<dbReference type="Proteomes" id="UP000054783">
    <property type="component" value="Unassembled WGS sequence"/>
</dbReference>
<accession>A0A0V0YQ82</accession>
<sequence length="44" mass="5046">MKLWIELNTTLPHYIRSLGATQSHFALTMDEKPSFGRNGEMHAD</sequence>
<evidence type="ECO:0000313" key="1">
    <source>
        <dbReference type="EMBL" id="KRY02301.1"/>
    </source>
</evidence>
<dbReference type="AlphaFoldDB" id="A0A0V0YQ82"/>
<keyword evidence="2" id="KW-1185">Reference proteome</keyword>
<dbReference type="EMBL" id="JYDQ01003994">
    <property type="protein sequence ID" value="KRY02301.1"/>
    <property type="molecule type" value="Genomic_DNA"/>
</dbReference>
<comment type="caution">
    <text evidence="1">The sequence shown here is derived from an EMBL/GenBank/DDBJ whole genome shotgun (WGS) entry which is preliminary data.</text>
</comment>
<name>A0A0V0YQ82_9BILA</name>
<evidence type="ECO:0000313" key="2">
    <source>
        <dbReference type="Proteomes" id="UP000054783"/>
    </source>
</evidence>
<protein>
    <submittedName>
        <fullName evidence="1">Uncharacterized protein</fullName>
    </submittedName>
</protein>